<evidence type="ECO:0000256" key="3">
    <source>
        <dbReference type="ARBA" id="ARBA00022723"/>
    </source>
</evidence>
<evidence type="ECO:0000259" key="7">
    <source>
        <dbReference type="Pfam" id="PF03404"/>
    </source>
</evidence>
<dbReference type="GO" id="GO:0043546">
    <property type="term" value="F:molybdopterin cofactor binding"/>
    <property type="evidence" value="ECO:0007669"/>
    <property type="project" value="TreeGrafter"/>
</dbReference>
<dbReference type="PANTHER" id="PTHR19372">
    <property type="entry name" value="SULFITE REDUCTASE"/>
    <property type="match status" value="1"/>
</dbReference>
<evidence type="ECO:0000256" key="5">
    <source>
        <dbReference type="SAM" id="MobiDB-lite"/>
    </source>
</evidence>
<dbReference type="CDD" id="cd02110">
    <property type="entry name" value="SO_family_Moco_dimer"/>
    <property type="match status" value="1"/>
</dbReference>
<evidence type="ECO:0000256" key="2">
    <source>
        <dbReference type="ARBA" id="ARBA00022505"/>
    </source>
</evidence>
<keyword evidence="2" id="KW-0500">Molybdenum</keyword>
<reference evidence="8" key="1">
    <citation type="journal article" date="2015" name="Proc. Natl. Acad. Sci. U.S.A.">
        <title>Bacterial clade with the ribosomal RNA operon on a small plasmid rather than the chromosome.</title>
        <authorList>
            <person name="Anda M."/>
            <person name="Ohtsubo Y."/>
            <person name="Okubo T."/>
            <person name="Sugawara M."/>
            <person name="Nagata Y."/>
            <person name="Tsuda M."/>
            <person name="Minamisawa K."/>
            <person name="Mitsui H."/>
        </authorList>
    </citation>
    <scope>NUCLEOTIDE SEQUENCE</scope>
    <source>
        <strain evidence="8">JCM 14755</strain>
    </source>
</reference>
<dbReference type="Gene3D" id="3.90.420.10">
    <property type="entry name" value="Oxidoreductase, molybdopterin-binding domain"/>
    <property type="match status" value="1"/>
</dbReference>
<dbReference type="GO" id="GO:0008482">
    <property type="term" value="F:sulfite oxidase activity"/>
    <property type="evidence" value="ECO:0007669"/>
    <property type="project" value="TreeGrafter"/>
</dbReference>
<feature type="region of interest" description="Disordered" evidence="5">
    <location>
        <begin position="369"/>
        <end position="403"/>
    </location>
</feature>
<evidence type="ECO:0000259" key="6">
    <source>
        <dbReference type="Pfam" id="PF00174"/>
    </source>
</evidence>
<dbReference type="EMBL" id="LC066375">
    <property type="protein sequence ID" value="BAT27406.1"/>
    <property type="molecule type" value="Genomic_DNA"/>
</dbReference>
<dbReference type="PROSITE" id="PS51318">
    <property type="entry name" value="TAT"/>
    <property type="match status" value="1"/>
</dbReference>
<dbReference type="InterPro" id="IPR000572">
    <property type="entry name" value="OxRdtase_Mopterin-bd_dom"/>
</dbReference>
<feature type="domain" description="Oxidoreductase molybdopterin-binding" evidence="6">
    <location>
        <begin position="101"/>
        <end position="263"/>
    </location>
</feature>
<dbReference type="SUPFAM" id="SSF56524">
    <property type="entry name" value="Oxidoreductase molybdopterin-binding domain"/>
    <property type="match status" value="1"/>
</dbReference>
<evidence type="ECO:0000313" key="8">
    <source>
        <dbReference type="EMBL" id="BAT27406.1"/>
    </source>
</evidence>
<dbReference type="GO" id="GO:0006790">
    <property type="term" value="P:sulfur compound metabolic process"/>
    <property type="evidence" value="ECO:0007669"/>
    <property type="project" value="TreeGrafter"/>
</dbReference>
<dbReference type="SUPFAM" id="SSF81296">
    <property type="entry name" value="E set domains"/>
    <property type="match status" value="1"/>
</dbReference>
<protein>
    <submittedName>
        <fullName evidence="8">Sulfite oxidase</fullName>
    </submittedName>
</protein>
<name>A0A0P0Z0T2_9HYPH</name>
<dbReference type="InterPro" id="IPR005066">
    <property type="entry name" value="MoCF_OxRdtse_dimer"/>
</dbReference>
<dbReference type="GO" id="GO:0030151">
    <property type="term" value="F:molybdenum ion binding"/>
    <property type="evidence" value="ECO:0007669"/>
    <property type="project" value="InterPro"/>
</dbReference>
<dbReference type="RefSeq" id="WP_062228463.1">
    <property type="nucleotide sequence ID" value="NZ_BBWR01000012.1"/>
</dbReference>
<dbReference type="GO" id="GO:0020037">
    <property type="term" value="F:heme binding"/>
    <property type="evidence" value="ECO:0007669"/>
    <property type="project" value="TreeGrafter"/>
</dbReference>
<dbReference type="Pfam" id="PF03404">
    <property type="entry name" value="Mo-co_dimer"/>
    <property type="match status" value="1"/>
</dbReference>
<keyword evidence="4" id="KW-0560">Oxidoreductase</keyword>
<keyword evidence="3" id="KW-0479">Metal-binding</keyword>
<evidence type="ECO:0000256" key="4">
    <source>
        <dbReference type="ARBA" id="ARBA00023002"/>
    </source>
</evidence>
<dbReference type="AlphaFoldDB" id="A0A0P0Z0T2"/>
<organism evidence="8">
    <name type="scientific">Aureimonas frigidaquae</name>
    <dbReference type="NCBI Taxonomy" id="424757"/>
    <lineage>
        <taxon>Bacteria</taxon>
        <taxon>Pseudomonadati</taxon>
        <taxon>Pseudomonadota</taxon>
        <taxon>Alphaproteobacteria</taxon>
        <taxon>Hyphomicrobiales</taxon>
        <taxon>Aurantimonadaceae</taxon>
        <taxon>Aureimonas</taxon>
    </lineage>
</organism>
<dbReference type="PANTHER" id="PTHR19372:SF7">
    <property type="entry name" value="SULFITE OXIDASE, MITOCHONDRIAL"/>
    <property type="match status" value="1"/>
</dbReference>
<feature type="domain" description="Moybdenum cofactor oxidoreductase dimerisation" evidence="7">
    <location>
        <begin position="304"/>
        <end position="393"/>
    </location>
</feature>
<dbReference type="Gene3D" id="2.60.40.650">
    <property type="match status" value="1"/>
</dbReference>
<dbReference type="InterPro" id="IPR006311">
    <property type="entry name" value="TAT_signal"/>
</dbReference>
<dbReference type="PRINTS" id="PR00407">
    <property type="entry name" value="EUMOPTERIN"/>
</dbReference>
<dbReference type="InterPro" id="IPR036374">
    <property type="entry name" value="OxRdtase_Mopterin-bd_sf"/>
</dbReference>
<sequence length="403" mass="42761">MMETIDLKRRRLMTSTAGVLAVTGFTATTGTTAFAQQAAPPEGSTPLPAYVGAKDADALIVHSNNTIELKREAMGTSAITPETRLYVRNNVAPPAAEILDDRDAWSVSVEGVGEPRSITLGELKTLGVASVAMVLQCSGNGRAYFDHSPSGTPWQVGAAGCVIWTGVPLRTVVDAMGGAAEGARFVTGTGGETIPAGLDPLDIMVERSVPIAEVDTILLAWEMNGEPITLAHGGPLRMVVPGFTGVNSIKYVKTIALTEAETEAAIQKTRYRIHPLGTKGDPSYPSVWEMQPKSWITAPLGDHESGRIQITGLAFGGINALEKVEVSIDDGETWTDATFVGPDLGRYAWRPFVVSADLKPGQYTLVSRATDSEGNQQPRDFEPNEAGYSHNGWQGPAVSLTVS</sequence>
<feature type="compositionally biased region" description="Polar residues" evidence="5">
    <location>
        <begin position="369"/>
        <end position="378"/>
    </location>
</feature>
<dbReference type="InterPro" id="IPR014756">
    <property type="entry name" value="Ig_E-set"/>
</dbReference>
<proteinExistence type="predicted"/>
<evidence type="ECO:0000256" key="1">
    <source>
        <dbReference type="ARBA" id="ARBA00001924"/>
    </source>
</evidence>
<dbReference type="InterPro" id="IPR008335">
    <property type="entry name" value="Mopterin_OxRdtase_euk"/>
</dbReference>
<dbReference type="Pfam" id="PF00174">
    <property type="entry name" value="Oxidored_molyb"/>
    <property type="match status" value="1"/>
</dbReference>
<accession>A0A0P0Z0T2</accession>
<dbReference type="OrthoDB" id="9795587at2"/>
<comment type="cofactor">
    <cofactor evidence="1">
        <name>Mo-molybdopterin</name>
        <dbReference type="ChEBI" id="CHEBI:71302"/>
    </cofactor>
</comment>